<feature type="chain" id="PRO_5020334066" description="Right handed beta helix domain-containing protein" evidence="1">
    <location>
        <begin position="21"/>
        <end position="342"/>
    </location>
</feature>
<evidence type="ECO:0000313" key="2">
    <source>
        <dbReference type="EMBL" id="TBN16315.1"/>
    </source>
</evidence>
<comment type="caution">
    <text evidence="2">The sequence shown here is derived from an EMBL/GenBank/DDBJ whole genome shotgun (WGS) entry which is preliminary data.</text>
</comment>
<protein>
    <recommendedName>
        <fullName evidence="4">Right handed beta helix domain-containing protein</fullName>
    </recommendedName>
</protein>
<evidence type="ECO:0000256" key="1">
    <source>
        <dbReference type="SAM" id="SignalP"/>
    </source>
</evidence>
<feature type="signal peptide" evidence="1">
    <location>
        <begin position="1"/>
        <end position="20"/>
    </location>
</feature>
<name>A0A4Q9FNP8_9FLAO</name>
<dbReference type="EMBL" id="SIRS01000003">
    <property type="protein sequence ID" value="TBN16315.1"/>
    <property type="molecule type" value="Genomic_DNA"/>
</dbReference>
<keyword evidence="1" id="KW-0732">Signal</keyword>
<sequence length="342" mass="36470">MKTKITILAIALLLSFMSGAQNIITVDNSVGANAQYSDLQSAIDAAANGDILYVHASTDSYGNVNISKTLTLIGFGHSAIDKNTFIEDIILLNGSSNSRFTGLNFNDFYPSSAVNETINNIVIENCLGDQIYFRGATPVDNIIIQGSVIRIIGNSSSSFNNYTNAIISNNIIGSIVYIDDPLSISIKNNVFLTPSTSTPISNEIPALGNITVQNNILYYNTSSTPNPNANGVIFENCLAYNVGSGTVSVLSGNNNLNNQNPQFVNITDTTNYNSTDDYNLQAGSPAIDSGVQGVDMGIYDGSTFTFNSFGFTNGIPTVKITNITDRIAPEDNLSVTIDTNAN</sequence>
<dbReference type="SUPFAM" id="SSF51126">
    <property type="entry name" value="Pectin lyase-like"/>
    <property type="match status" value="1"/>
</dbReference>
<dbReference type="AlphaFoldDB" id="A0A4Q9FNP8"/>
<reference evidence="2 3" key="1">
    <citation type="journal article" date="2015" name="Int. J. Syst. Evol. Microbiol.">
        <title>Hyunsoonleella pacifica sp. nov., isolated from seawater of South Pacific Gyre.</title>
        <authorList>
            <person name="Gao X."/>
            <person name="Zhang Z."/>
            <person name="Dai X."/>
            <person name="Zhang X.H."/>
        </authorList>
    </citation>
    <scope>NUCLEOTIDE SEQUENCE [LARGE SCALE GENOMIC DNA]</scope>
    <source>
        <strain evidence="2 3">SW033</strain>
    </source>
</reference>
<dbReference type="RefSeq" id="WP_130936297.1">
    <property type="nucleotide sequence ID" value="NZ_BMEE01000002.1"/>
</dbReference>
<dbReference type="InterPro" id="IPR011050">
    <property type="entry name" value="Pectin_lyase_fold/virulence"/>
</dbReference>
<dbReference type="OrthoDB" id="1454806at2"/>
<evidence type="ECO:0008006" key="4">
    <source>
        <dbReference type="Google" id="ProtNLM"/>
    </source>
</evidence>
<keyword evidence="3" id="KW-1185">Reference proteome</keyword>
<accession>A0A4Q9FNP8</accession>
<gene>
    <name evidence="2" type="ORF">EYD46_06615</name>
</gene>
<dbReference type="InterPro" id="IPR012334">
    <property type="entry name" value="Pectin_lyas_fold"/>
</dbReference>
<dbReference type="Gene3D" id="2.160.20.10">
    <property type="entry name" value="Single-stranded right-handed beta-helix, Pectin lyase-like"/>
    <property type="match status" value="1"/>
</dbReference>
<organism evidence="2 3">
    <name type="scientific">Hyunsoonleella pacifica</name>
    <dbReference type="NCBI Taxonomy" id="1080224"/>
    <lineage>
        <taxon>Bacteria</taxon>
        <taxon>Pseudomonadati</taxon>
        <taxon>Bacteroidota</taxon>
        <taxon>Flavobacteriia</taxon>
        <taxon>Flavobacteriales</taxon>
        <taxon>Flavobacteriaceae</taxon>
    </lineage>
</organism>
<evidence type="ECO:0000313" key="3">
    <source>
        <dbReference type="Proteomes" id="UP000292372"/>
    </source>
</evidence>
<dbReference type="Proteomes" id="UP000292372">
    <property type="component" value="Unassembled WGS sequence"/>
</dbReference>
<proteinExistence type="predicted"/>